<protein>
    <submittedName>
        <fullName evidence="1">Uncharacterized protein</fullName>
    </submittedName>
</protein>
<evidence type="ECO:0000313" key="2">
    <source>
        <dbReference type="Proteomes" id="UP001501729"/>
    </source>
</evidence>
<comment type="caution">
    <text evidence="1">The sequence shown here is derived from an EMBL/GenBank/DDBJ whole genome shotgun (WGS) entry which is preliminary data.</text>
</comment>
<reference evidence="1 2" key="1">
    <citation type="journal article" date="2019" name="Int. J. Syst. Evol. Microbiol.">
        <title>The Global Catalogue of Microorganisms (GCM) 10K type strain sequencing project: providing services to taxonomists for standard genome sequencing and annotation.</title>
        <authorList>
            <consortium name="The Broad Institute Genomics Platform"/>
            <consortium name="The Broad Institute Genome Sequencing Center for Infectious Disease"/>
            <person name="Wu L."/>
            <person name="Ma J."/>
        </authorList>
    </citation>
    <scope>NUCLEOTIDE SEQUENCE [LARGE SCALE GENOMIC DNA]</scope>
    <source>
        <strain evidence="1 2">JCM 17504</strain>
    </source>
</reference>
<evidence type="ECO:0000313" key="1">
    <source>
        <dbReference type="EMBL" id="GAA5048640.1"/>
    </source>
</evidence>
<proteinExistence type="predicted"/>
<keyword evidence="2" id="KW-1185">Reference proteome</keyword>
<accession>A0AAV3UGH8</accession>
<organism evidence="1 2">
    <name type="scientific">Haladaptatus pallidirubidus</name>
    <dbReference type="NCBI Taxonomy" id="1008152"/>
    <lineage>
        <taxon>Archaea</taxon>
        <taxon>Methanobacteriati</taxon>
        <taxon>Methanobacteriota</taxon>
        <taxon>Stenosarchaea group</taxon>
        <taxon>Halobacteria</taxon>
        <taxon>Halobacteriales</taxon>
        <taxon>Haladaptataceae</taxon>
        <taxon>Haladaptatus</taxon>
    </lineage>
</organism>
<gene>
    <name evidence="1" type="ORF">GCM10025751_20780</name>
</gene>
<dbReference type="AlphaFoldDB" id="A0AAV3UGH8"/>
<sequence length="84" mass="8708">MPFAVESLANCVEDGATASVETEFELLAAFDAHGRQTAVTRISDDAGTAGDAVLPATAETGDAPFRPRERAVAVRTGADRNPGF</sequence>
<name>A0AAV3UGH8_9EURY</name>
<dbReference type="Proteomes" id="UP001501729">
    <property type="component" value="Unassembled WGS sequence"/>
</dbReference>
<dbReference type="EMBL" id="BAABKX010000001">
    <property type="protein sequence ID" value="GAA5048640.1"/>
    <property type="molecule type" value="Genomic_DNA"/>
</dbReference>